<reference evidence="1" key="1">
    <citation type="journal article" date="2024" name="Syst. Appl. Microbiol.">
        <title>First single-strain enrichments of Electrothrix cable bacteria, description of E. aestuarii sp. nov. and E. rattekaaiensis sp. nov., and proposal of a cable bacteria taxonomy following the rules of the SeqCode.</title>
        <authorList>
            <person name="Plum-Jensen L.E."/>
            <person name="Schramm A."/>
            <person name="Marshall I.P.G."/>
        </authorList>
    </citation>
    <scope>NUCLEOTIDE SEQUENCE</scope>
    <source>
        <strain evidence="1">Rat1</strain>
    </source>
</reference>
<dbReference type="EMBL" id="CP159373">
    <property type="protein sequence ID" value="XCN72441.1"/>
    <property type="molecule type" value="Genomic_DNA"/>
</dbReference>
<gene>
    <name evidence="1" type="ORF">Q3M24_19430</name>
</gene>
<sequence>MAKLVRNWTKNINYKDLLLKLLSLALGILVWFLAVGTDQMDVNLNVPIEVLNLPKNLIIYNQYQKEVSVVLRGPRGIIQEVRNRPPSLSLDLSGVKPDTIVLNTENLNFPLPSGISILRMQPASITLSVDELVEQQIPITAVTEGSVDEGFLLKEVSLNPDKILVSGPASLISQTQSLKTYVINLSGLNHSATLPVHLDLSPEFMELIGETTVVAKLVVGDKFIKKKIRHIPINIRESEQEVRVSPNAITVIADIPEKLISETPVLSMLFRASVNAGPGEFPRTVPITVTGVTVPNHDPIQIISHTPTEVKVSLVEKKESAENK</sequence>
<dbReference type="PANTHER" id="PTHR37804">
    <property type="entry name" value="CDAA REGULATORY PROTEIN CDAR"/>
    <property type="match status" value="1"/>
</dbReference>
<dbReference type="AlphaFoldDB" id="A0AAU8LT10"/>
<dbReference type="KEGG" id="eaj:Q3M24_19430"/>
<dbReference type="Gene3D" id="2.170.120.30">
    <property type="match status" value="1"/>
</dbReference>
<organism evidence="1">
    <name type="scientific">Candidatus Electrothrix aestuarii</name>
    <dbReference type="NCBI Taxonomy" id="3062594"/>
    <lineage>
        <taxon>Bacteria</taxon>
        <taxon>Pseudomonadati</taxon>
        <taxon>Thermodesulfobacteriota</taxon>
        <taxon>Desulfobulbia</taxon>
        <taxon>Desulfobulbales</taxon>
        <taxon>Desulfobulbaceae</taxon>
        <taxon>Candidatus Electrothrix</taxon>
    </lineage>
</organism>
<evidence type="ECO:0000313" key="1">
    <source>
        <dbReference type="EMBL" id="XCN72441.1"/>
    </source>
</evidence>
<dbReference type="InterPro" id="IPR012505">
    <property type="entry name" value="YbbR"/>
</dbReference>
<dbReference type="Pfam" id="PF07949">
    <property type="entry name" value="YbbR"/>
    <property type="match status" value="2"/>
</dbReference>
<dbReference type="Gene3D" id="2.170.120.40">
    <property type="entry name" value="YbbR-like domain"/>
    <property type="match status" value="1"/>
</dbReference>
<dbReference type="InterPro" id="IPR053154">
    <property type="entry name" value="c-di-AMP_regulator"/>
</dbReference>
<protein>
    <submittedName>
        <fullName evidence="1">CdaR family protein</fullName>
    </submittedName>
</protein>
<name>A0AAU8LT10_9BACT</name>
<proteinExistence type="predicted"/>
<reference evidence="1" key="2">
    <citation type="submission" date="2024-06" db="EMBL/GenBank/DDBJ databases">
        <authorList>
            <person name="Plum-Jensen L.E."/>
            <person name="Schramm A."/>
            <person name="Marshall I.P.G."/>
        </authorList>
    </citation>
    <scope>NUCLEOTIDE SEQUENCE</scope>
    <source>
        <strain evidence="1">Rat1</strain>
    </source>
</reference>
<dbReference type="PANTHER" id="PTHR37804:SF1">
    <property type="entry name" value="CDAA REGULATORY PROTEIN CDAR"/>
    <property type="match status" value="1"/>
</dbReference>
<accession>A0AAU8LT10</accession>